<sequence length="53" mass="6046">MNTCQSRNAISPEASEDGRNQTFHRMSNEGLRRDRSELPGFMSTCVNETQNLK</sequence>
<dbReference type="EMBL" id="FOQD01000020">
    <property type="protein sequence ID" value="SFJ43235.1"/>
    <property type="molecule type" value="Genomic_DNA"/>
</dbReference>
<dbReference type="Proteomes" id="UP000199518">
    <property type="component" value="Unassembled WGS sequence"/>
</dbReference>
<feature type="compositionally biased region" description="Polar residues" evidence="1">
    <location>
        <begin position="44"/>
        <end position="53"/>
    </location>
</feature>
<evidence type="ECO:0000313" key="2">
    <source>
        <dbReference type="EMBL" id="SFJ43235.1"/>
    </source>
</evidence>
<feature type="compositionally biased region" description="Basic and acidic residues" evidence="1">
    <location>
        <begin position="26"/>
        <end position="37"/>
    </location>
</feature>
<keyword evidence="3" id="KW-1185">Reference proteome</keyword>
<proteinExistence type="predicted"/>
<organism evidence="2 3">
    <name type="scientific">Planctomicrobium piriforme</name>
    <dbReference type="NCBI Taxonomy" id="1576369"/>
    <lineage>
        <taxon>Bacteria</taxon>
        <taxon>Pseudomonadati</taxon>
        <taxon>Planctomycetota</taxon>
        <taxon>Planctomycetia</taxon>
        <taxon>Planctomycetales</taxon>
        <taxon>Planctomycetaceae</taxon>
        <taxon>Planctomicrobium</taxon>
    </lineage>
</organism>
<accession>A0A1I3RAM6</accession>
<feature type="region of interest" description="Disordered" evidence="1">
    <location>
        <begin position="1"/>
        <end position="53"/>
    </location>
</feature>
<gene>
    <name evidence="2" type="ORF">SAMN05421753_12064</name>
</gene>
<dbReference type="STRING" id="1576369.SAMN05421753_12064"/>
<name>A0A1I3RAM6_9PLAN</name>
<evidence type="ECO:0000256" key="1">
    <source>
        <dbReference type="SAM" id="MobiDB-lite"/>
    </source>
</evidence>
<evidence type="ECO:0000313" key="3">
    <source>
        <dbReference type="Proteomes" id="UP000199518"/>
    </source>
</evidence>
<dbReference type="AlphaFoldDB" id="A0A1I3RAM6"/>
<protein>
    <submittedName>
        <fullName evidence="2">Uncharacterized protein</fullName>
    </submittedName>
</protein>
<reference evidence="3" key="1">
    <citation type="submission" date="2016-10" db="EMBL/GenBank/DDBJ databases">
        <authorList>
            <person name="Varghese N."/>
            <person name="Submissions S."/>
        </authorList>
    </citation>
    <scope>NUCLEOTIDE SEQUENCE [LARGE SCALE GENOMIC DNA]</scope>
    <source>
        <strain evidence="3">DSM 26348</strain>
    </source>
</reference>